<evidence type="ECO:0000313" key="1">
    <source>
        <dbReference type="EMBL" id="ABO67358.1"/>
    </source>
</evidence>
<protein>
    <submittedName>
        <fullName evidence="1">Uncharacterized protein</fullName>
    </submittedName>
</protein>
<organism evidence="1 2">
    <name type="scientific">Geobacillus thermodenitrificans (strain NG80-2)</name>
    <dbReference type="NCBI Taxonomy" id="420246"/>
    <lineage>
        <taxon>Bacteria</taxon>
        <taxon>Bacillati</taxon>
        <taxon>Bacillota</taxon>
        <taxon>Bacilli</taxon>
        <taxon>Bacillales</taxon>
        <taxon>Anoxybacillaceae</taxon>
        <taxon>Geobacillus</taxon>
    </lineage>
</organism>
<dbReference type="AlphaFoldDB" id="A4IPV4"/>
<name>A4IPV4_GEOTN</name>
<accession>A4IPV4</accession>
<dbReference type="EMBL" id="CP000557">
    <property type="protein sequence ID" value="ABO67358.1"/>
    <property type="molecule type" value="Genomic_DNA"/>
</dbReference>
<dbReference type="Proteomes" id="UP000001578">
    <property type="component" value="Chromosome"/>
</dbReference>
<dbReference type="HOGENOM" id="CLU_082954_0_0_9"/>
<proteinExistence type="predicted"/>
<evidence type="ECO:0000313" key="2">
    <source>
        <dbReference type="Proteomes" id="UP000001578"/>
    </source>
</evidence>
<dbReference type="eggNOG" id="ENOG502ZB95">
    <property type="taxonomic scope" value="Bacteria"/>
</dbReference>
<sequence length="315" mass="36969">MTIKLTFTQFRLKSLLLLMWKSNIQIIVSWRWNYMKISTSYPYPVLYMNNDDYQKTSFSTKIDVKEEFGEVKIEAQFYLDNPEMKRLIENHSCAYLIHVECSQTCYRQMFETYQEHLEISIATHQLRGKIVLHSFVVAKETIHSYKNEYLSDWYKGIPLTFEKGNILAIGEAIETTLIDDYTEFLNLPSIVTVTKSLKNGYMDVDIYSNNITIYLPEYEYHQYAMSAHSPLKNTILAAVIVPALVYVFSKISEANADLEEYTWYQVLDKIFQENNYRLEDVGTDVLSPLKAAQLILRKPLKASFEEIEKVHRMED</sequence>
<gene>
    <name evidence="1" type="ordered locus">GTNG_2006</name>
</gene>
<dbReference type="KEGG" id="gtn:GTNG_2006"/>
<reference evidence="1 2" key="1">
    <citation type="journal article" date="2007" name="Proc. Natl. Acad. Sci. U.S.A.">
        <title>Genome and proteome of long-chain alkane degrading Geobacillus thermodenitrificans NG80-2 isolated from a deep-subsurface oil reservoir.</title>
        <authorList>
            <person name="Feng L."/>
            <person name="Wang W."/>
            <person name="Cheng J."/>
            <person name="Ren Y."/>
            <person name="Zhao G."/>
            <person name="Gao C."/>
            <person name="Tang Y."/>
            <person name="Liu X."/>
            <person name="Han W."/>
            <person name="Peng X."/>
            <person name="Liu R."/>
            <person name="Wang L."/>
        </authorList>
    </citation>
    <scope>NUCLEOTIDE SEQUENCE [LARGE SCALE GENOMIC DNA]</scope>
    <source>
        <strain evidence="1 2">NG80-2</strain>
    </source>
</reference>